<organism evidence="1 2">
    <name type="scientific">Methanobrevibacter woesei</name>
    <dbReference type="NCBI Taxonomy" id="190976"/>
    <lineage>
        <taxon>Archaea</taxon>
        <taxon>Methanobacteriati</taxon>
        <taxon>Methanobacteriota</taxon>
        <taxon>Methanomada group</taxon>
        <taxon>Methanobacteria</taxon>
        <taxon>Methanobacteriales</taxon>
        <taxon>Methanobacteriaceae</taxon>
        <taxon>Methanobrevibacter</taxon>
    </lineage>
</organism>
<comment type="caution">
    <text evidence="1">The sequence shown here is derived from an EMBL/GenBank/DDBJ whole genome shotgun (WGS) entry which is preliminary data.</text>
</comment>
<gene>
    <name evidence="1" type="ORF">MBBWO_11320</name>
</gene>
<reference evidence="1 2" key="1">
    <citation type="submission" date="2017-03" db="EMBL/GenBank/DDBJ databases">
        <title>Genome sequence of Methanobrevibacter wosei.</title>
        <authorList>
            <person name="Poehlein A."/>
            <person name="Seedorf H."/>
            <person name="Daniel R."/>
        </authorList>
    </citation>
    <scope>NUCLEOTIDE SEQUENCE [LARGE SCALE GENOMIC DNA]</scope>
    <source>
        <strain evidence="1 2">DSM 11979</strain>
    </source>
</reference>
<dbReference type="EMBL" id="MZGU01000004">
    <property type="protein sequence ID" value="PWB86277.1"/>
    <property type="molecule type" value="Genomic_DNA"/>
</dbReference>
<name>A0A2U1S833_9EURY</name>
<dbReference type="Pfam" id="PF04409">
    <property type="entry name" value="DUF530"/>
    <property type="match status" value="1"/>
</dbReference>
<evidence type="ECO:0000313" key="1">
    <source>
        <dbReference type="EMBL" id="PWB86277.1"/>
    </source>
</evidence>
<proteinExistence type="predicted"/>
<keyword evidence="2" id="KW-1185">Reference proteome</keyword>
<dbReference type="InterPro" id="IPR007503">
    <property type="entry name" value="DUF530"/>
</dbReference>
<evidence type="ECO:0000313" key="2">
    <source>
        <dbReference type="Proteomes" id="UP000245577"/>
    </source>
</evidence>
<protein>
    <recommendedName>
        <fullName evidence="3">DUF530 domain-containing protein</fullName>
    </recommendedName>
</protein>
<dbReference type="OrthoDB" id="85577at2157"/>
<dbReference type="RefSeq" id="WP_116669906.1">
    <property type="nucleotide sequence ID" value="NZ_CALUOI010000001.1"/>
</dbReference>
<dbReference type="Proteomes" id="UP000245577">
    <property type="component" value="Unassembled WGS sequence"/>
</dbReference>
<accession>A0A2U1S833</accession>
<sequence>MEESSLISKSEKFLNEISKESIDVSQLDDFEEFKSLYFKLDDRLSTLHTLRNQMDLQGYTTPFRSLSKYGNTTSDVVSLEEVSENSRHNQFFRMKANAKKNILDRVKSAIDSHQIAIGNLEQYGYVKCESCYKKYRMNEYKENECKCSCGSEQFSFKINKDNSYRLEIIPFLPLSGNYRVHMTQFSNWGRDSFKKVLNLLKQERKGVVKSISLVIKFKDENNRWIRKNVTIDSDHVDNYEEEVRKTYGKNVRIEVLRFHRTKPAIIDDRHARTALAIGYVKYSEKLVNEMKDSIFKKRISDFKRLNKYNDLKHEIATKKPTFIDEHDTASLESWRKTEFEETCKKLKFMDKFGNLNRSLKRDLKIKENIEKSIFTNIAPTLIIWDIFRYYLTTSHNNRKITSGPFPYIRVELDRQQRKIFQTTYKKVIETLNEETNLKLIPIPEMDLVLYEKFKLEKLIKNTKMKINYPALGAGLIHKTTEIPIENIGNALNINNSKIKKEIKNIETIRKPKTEKSKKFLELIKK</sequence>
<dbReference type="AlphaFoldDB" id="A0A2U1S833"/>
<evidence type="ECO:0008006" key="3">
    <source>
        <dbReference type="Google" id="ProtNLM"/>
    </source>
</evidence>